<name>A0A5J9WUG9_9POAL</name>
<dbReference type="Gramene" id="TVU51701">
    <property type="protein sequence ID" value="TVU51701"/>
    <property type="gene ID" value="EJB05_03143"/>
</dbReference>
<comment type="caution">
    <text evidence="2">The sequence shown here is derived from an EMBL/GenBank/DDBJ whole genome shotgun (WGS) entry which is preliminary data.</text>
</comment>
<reference evidence="2 3" key="1">
    <citation type="journal article" date="2019" name="Sci. Rep.">
        <title>A high-quality genome of Eragrostis curvula grass provides insights into Poaceae evolution and supports new strategies to enhance forage quality.</title>
        <authorList>
            <person name="Carballo J."/>
            <person name="Santos B.A.C.M."/>
            <person name="Zappacosta D."/>
            <person name="Garbus I."/>
            <person name="Selva J.P."/>
            <person name="Gallo C.A."/>
            <person name="Diaz A."/>
            <person name="Albertini E."/>
            <person name="Caccamo M."/>
            <person name="Echenique V."/>
        </authorList>
    </citation>
    <scope>NUCLEOTIDE SEQUENCE [LARGE SCALE GENOMIC DNA]</scope>
    <source>
        <strain evidence="3">cv. Victoria</strain>
        <tissue evidence="2">Leaf</tissue>
    </source>
</reference>
<evidence type="ECO:0000313" key="3">
    <source>
        <dbReference type="Proteomes" id="UP000324897"/>
    </source>
</evidence>
<gene>
    <name evidence="2" type="ORF">EJB05_03143</name>
</gene>
<evidence type="ECO:0000256" key="1">
    <source>
        <dbReference type="SAM" id="MobiDB-lite"/>
    </source>
</evidence>
<keyword evidence="3" id="KW-1185">Reference proteome</keyword>
<accession>A0A5J9WUG9</accession>
<sequence length="104" mass="11779">MSYSQVTQFQTKSTKLFDGPPKNCFLYLVAKMLLRDSGTNVATMVNSSEVIMAPLDKNRTWERRRLGELDEFVSLHPSPQKAAARARKLFSQPVRMDGSPDKKS</sequence>
<proteinExistence type="predicted"/>
<dbReference type="AlphaFoldDB" id="A0A5J9WUG9"/>
<dbReference type="EMBL" id="RWGY01000002">
    <property type="protein sequence ID" value="TVU51701.1"/>
    <property type="molecule type" value="Genomic_DNA"/>
</dbReference>
<feature type="non-terminal residue" evidence="2">
    <location>
        <position position="1"/>
    </location>
</feature>
<evidence type="ECO:0000313" key="2">
    <source>
        <dbReference type="EMBL" id="TVU51701.1"/>
    </source>
</evidence>
<dbReference type="Proteomes" id="UP000324897">
    <property type="component" value="Chromosome 6"/>
</dbReference>
<feature type="region of interest" description="Disordered" evidence="1">
    <location>
        <begin position="84"/>
        <end position="104"/>
    </location>
</feature>
<organism evidence="2 3">
    <name type="scientific">Eragrostis curvula</name>
    <name type="common">weeping love grass</name>
    <dbReference type="NCBI Taxonomy" id="38414"/>
    <lineage>
        <taxon>Eukaryota</taxon>
        <taxon>Viridiplantae</taxon>
        <taxon>Streptophyta</taxon>
        <taxon>Embryophyta</taxon>
        <taxon>Tracheophyta</taxon>
        <taxon>Spermatophyta</taxon>
        <taxon>Magnoliopsida</taxon>
        <taxon>Liliopsida</taxon>
        <taxon>Poales</taxon>
        <taxon>Poaceae</taxon>
        <taxon>PACMAD clade</taxon>
        <taxon>Chloridoideae</taxon>
        <taxon>Eragrostideae</taxon>
        <taxon>Eragrostidinae</taxon>
        <taxon>Eragrostis</taxon>
    </lineage>
</organism>
<protein>
    <submittedName>
        <fullName evidence="2">Uncharacterized protein</fullName>
    </submittedName>
</protein>